<dbReference type="InterPro" id="IPR028098">
    <property type="entry name" value="Glyco_trans_4-like_N"/>
</dbReference>
<dbReference type="InterPro" id="IPR001296">
    <property type="entry name" value="Glyco_trans_1"/>
</dbReference>
<feature type="domain" description="Glycosyl transferase family 1" evidence="1">
    <location>
        <begin position="227"/>
        <end position="383"/>
    </location>
</feature>
<evidence type="ECO:0000259" key="2">
    <source>
        <dbReference type="Pfam" id="PF13439"/>
    </source>
</evidence>
<protein>
    <submittedName>
        <fullName evidence="3">Glycosyl transferase family 1</fullName>
    </submittedName>
</protein>
<organism evidence="3 4">
    <name type="scientific">Moorena producens PAL-8-15-08-1</name>
    <dbReference type="NCBI Taxonomy" id="1458985"/>
    <lineage>
        <taxon>Bacteria</taxon>
        <taxon>Bacillati</taxon>
        <taxon>Cyanobacteriota</taxon>
        <taxon>Cyanophyceae</taxon>
        <taxon>Coleofasciculales</taxon>
        <taxon>Coleofasciculaceae</taxon>
        <taxon>Moorena</taxon>
    </lineage>
</organism>
<dbReference type="Proteomes" id="UP000177870">
    <property type="component" value="Chromosome"/>
</dbReference>
<reference evidence="4" key="1">
    <citation type="submission" date="2016-10" db="EMBL/GenBank/DDBJ databases">
        <title>Comparative genomics uncovers the prolific and rare metabolic potential of the cyanobacterial genus Moorea.</title>
        <authorList>
            <person name="Leao T."/>
            <person name="Castelao G."/>
            <person name="Korobeynikov A."/>
            <person name="Monroe E.A."/>
            <person name="Podell S."/>
            <person name="Glukhov E."/>
            <person name="Allen E."/>
            <person name="Gerwick W.H."/>
            <person name="Gerwick L."/>
        </authorList>
    </citation>
    <scope>NUCLEOTIDE SEQUENCE [LARGE SCALE GENOMIC DNA]</scope>
    <source>
        <strain evidence="4">PAL-8-15-08-1</strain>
    </source>
</reference>
<dbReference type="AlphaFoldDB" id="A0A1D8TZW7"/>
<dbReference type="PANTHER" id="PTHR45947:SF3">
    <property type="entry name" value="SULFOQUINOVOSYL TRANSFERASE SQD2"/>
    <property type="match status" value="1"/>
</dbReference>
<evidence type="ECO:0000313" key="3">
    <source>
        <dbReference type="EMBL" id="AOX03114.1"/>
    </source>
</evidence>
<dbReference type="GO" id="GO:0016757">
    <property type="term" value="F:glycosyltransferase activity"/>
    <property type="evidence" value="ECO:0007669"/>
    <property type="project" value="InterPro"/>
</dbReference>
<dbReference type="SUPFAM" id="SSF53756">
    <property type="entry name" value="UDP-Glycosyltransferase/glycogen phosphorylase"/>
    <property type="match status" value="1"/>
</dbReference>
<dbReference type="RefSeq" id="WP_070395505.1">
    <property type="nucleotide sequence ID" value="NZ_CP017599.1"/>
</dbReference>
<dbReference type="KEGG" id="mpro:BJP34_30005"/>
<sequence>MKIAIITSGFLPVIDGVTVSGLSRLQRLSQWGHQVLLFCPDYSALEDVYPNWRDYTGQILPGVRVINLPSTPFMDLDFERQVRRSSYSILLQELKKFQPDIIHVDEPERLFFGFFRVPGVAFAKKAGIPCVSFFRTNFLDYAEDYFSLPSVVVAGIKFIFKTILLSVYNSYDVTLVSSRITHKKIIDLGIKNTTYANLLGFDASKFSADLQEEQFFEKNYDLRGVDSKVKLVFLGRLTPDKGWEFTLNAFLRVVQEVNSDQIALIIVGDGPMRDEIATRLSKLTPNSYFLGRVPPENVPALLVNSDIHITASEKETRGLTILEAFAAGIPVLAPEAGGVVENIQDGLNGFLFTPQNQEDFSDKLKILIENPALRQEMGRNGRECVSQYGWDERVQNLIGIWENQIAQKTH</sequence>
<dbReference type="Pfam" id="PF13439">
    <property type="entry name" value="Glyco_transf_4"/>
    <property type="match status" value="1"/>
</dbReference>
<proteinExistence type="predicted"/>
<dbReference type="InterPro" id="IPR050194">
    <property type="entry name" value="Glycosyltransferase_grp1"/>
</dbReference>
<dbReference type="EMBL" id="CP017599">
    <property type="protein sequence ID" value="AOX03114.1"/>
    <property type="molecule type" value="Genomic_DNA"/>
</dbReference>
<accession>A0A1D8TZW7</accession>
<dbReference type="Pfam" id="PF00534">
    <property type="entry name" value="Glycos_transf_1"/>
    <property type="match status" value="1"/>
</dbReference>
<name>A0A1D8TZW7_9CYAN</name>
<dbReference type="PANTHER" id="PTHR45947">
    <property type="entry name" value="SULFOQUINOVOSYL TRANSFERASE SQD2"/>
    <property type="match status" value="1"/>
</dbReference>
<gene>
    <name evidence="3" type="ORF">BJP34_30005</name>
</gene>
<keyword evidence="3" id="KW-0808">Transferase</keyword>
<dbReference type="STRING" id="1458985.BJP34_30005"/>
<feature type="domain" description="Glycosyltransferase subfamily 4-like N-terminal" evidence="2">
    <location>
        <begin position="15"/>
        <end position="192"/>
    </location>
</feature>
<dbReference type="Gene3D" id="3.40.50.2000">
    <property type="entry name" value="Glycogen Phosphorylase B"/>
    <property type="match status" value="2"/>
</dbReference>
<dbReference type="OrthoDB" id="9802525at2"/>
<evidence type="ECO:0000313" key="4">
    <source>
        <dbReference type="Proteomes" id="UP000177870"/>
    </source>
</evidence>
<evidence type="ECO:0000259" key="1">
    <source>
        <dbReference type="Pfam" id="PF00534"/>
    </source>
</evidence>